<dbReference type="SUPFAM" id="SSF52266">
    <property type="entry name" value="SGNH hydrolase"/>
    <property type="match status" value="1"/>
</dbReference>
<dbReference type="InterPro" id="IPR036514">
    <property type="entry name" value="SGNH_hydro_sf"/>
</dbReference>
<keyword evidence="2" id="KW-0378">Hydrolase</keyword>
<evidence type="ECO:0000259" key="1">
    <source>
        <dbReference type="Pfam" id="PF13472"/>
    </source>
</evidence>
<gene>
    <name evidence="2" type="ORF">ACFSJG_03000</name>
</gene>
<dbReference type="GO" id="GO:0016787">
    <property type="term" value="F:hydrolase activity"/>
    <property type="evidence" value="ECO:0007669"/>
    <property type="project" value="UniProtKB-KW"/>
</dbReference>
<protein>
    <submittedName>
        <fullName evidence="2">SGNH/GDSL hydrolase family protein</fullName>
        <ecNumber evidence="2">3.1.-.-</ecNumber>
    </submittedName>
</protein>
<proteinExistence type="predicted"/>
<feature type="domain" description="SGNH hydrolase-type esterase" evidence="1">
    <location>
        <begin position="40"/>
        <end position="211"/>
    </location>
</feature>
<dbReference type="InterPro" id="IPR053140">
    <property type="entry name" value="GDSL_Rv0518-like"/>
</dbReference>
<name>A0ABW4NY89_9NOCA</name>
<dbReference type="PANTHER" id="PTHR43784:SF2">
    <property type="entry name" value="GDSL-LIKE LIPASE_ACYLHYDROLASE, PUTATIVE (AFU_ORTHOLOGUE AFUA_2G00820)-RELATED"/>
    <property type="match status" value="1"/>
</dbReference>
<reference evidence="3" key="1">
    <citation type="journal article" date="2019" name="Int. J. Syst. Evol. Microbiol.">
        <title>The Global Catalogue of Microorganisms (GCM) 10K type strain sequencing project: providing services to taxonomists for standard genome sequencing and annotation.</title>
        <authorList>
            <consortium name="The Broad Institute Genomics Platform"/>
            <consortium name="The Broad Institute Genome Sequencing Center for Infectious Disease"/>
            <person name="Wu L."/>
            <person name="Ma J."/>
        </authorList>
    </citation>
    <scope>NUCLEOTIDE SEQUENCE [LARGE SCALE GENOMIC DNA]</scope>
    <source>
        <strain evidence="3">DT72</strain>
    </source>
</reference>
<dbReference type="InterPro" id="IPR013830">
    <property type="entry name" value="SGNH_hydro"/>
</dbReference>
<dbReference type="Proteomes" id="UP001597286">
    <property type="component" value="Unassembled WGS sequence"/>
</dbReference>
<keyword evidence="3" id="KW-1185">Reference proteome</keyword>
<evidence type="ECO:0000313" key="3">
    <source>
        <dbReference type="Proteomes" id="UP001597286"/>
    </source>
</evidence>
<sequence>MTTTDTDRPSILTEDTDPFCLPAEQLTSLLEGAPWQRYAVLGDSISEGIGDPSPGYTTSPWADRVANTLRTVQPDLAYLNTGRMGATSSRVLDTQLDAVLDYAPDLVHVTCGANDLWSPDADLATTTANLTTLTEKLVATGATVTTLTLADNFRDPRMRAMRERMMRLNDVVRAIAGRYDLVCVEMWEHPIRLREDVLSADAIHFAMSGHAVMASEMVTALHDRLVREG</sequence>
<comment type="caution">
    <text evidence="2">The sequence shown here is derived from an EMBL/GenBank/DDBJ whole genome shotgun (WGS) entry which is preliminary data.</text>
</comment>
<evidence type="ECO:0000313" key="2">
    <source>
        <dbReference type="EMBL" id="MFD1811172.1"/>
    </source>
</evidence>
<dbReference type="RefSeq" id="WP_378483725.1">
    <property type="nucleotide sequence ID" value="NZ_JBHUFB010000005.1"/>
</dbReference>
<dbReference type="CDD" id="cd01832">
    <property type="entry name" value="SGNH_hydrolase_like_1"/>
    <property type="match status" value="1"/>
</dbReference>
<dbReference type="Gene3D" id="3.40.50.1110">
    <property type="entry name" value="SGNH hydrolase"/>
    <property type="match status" value="1"/>
</dbReference>
<dbReference type="Pfam" id="PF13472">
    <property type="entry name" value="Lipase_GDSL_2"/>
    <property type="match status" value="1"/>
</dbReference>
<dbReference type="EMBL" id="JBHUFB010000005">
    <property type="protein sequence ID" value="MFD1811172.1"/>
    <property type="molecule type" value="Genomic_DNA"/>
</dbReference>
<dbReference type="PANTHER" id="PTHR43784">
    <property type="entry name" value="GDSL-LIKE LIPASE/ACYLHYDROLASE, PUTATIVE (AFU_ORTHOLOGUE AFUA_2G00820)-RELATED"/>
    <property type="match status" value="1"/>
</dbReference>
<organism evidence="2 3">
    <name type="scientific">Rhodococcus gannanensis</name>
    <dbReference type="NCBI Taxonomy" id="1960308"/>
    <lineage>
        <taxon>Bacteria</taxon>
        <taxon>Bacillati</taxon>
        <taxon>Actinomycetota</taxon>
        <taxon>Actinomycetes</taxon>
        <taxon>Mycobacteriales</taxon>
        <taxon>Nocardiaceae</taxon>
        <taxon>Rhodococcus</taxon>
    </lineage>
</organism>
<dbReference type="EC" id="3.1.-.-" evidence="2"/>
<accession>A0ABW4NY89</accession>